<evidence type="ECO:0008006" key="3">
    <source>
        <dbReference type="Google" id="ProtNLM"/>
    </source>
</evidence>
<proteinExistence type="predicted"/>
<name>A0A0K8MEM4_9PROT</name>
<protein>
    <recommendedName>
        <fullName evidence="3">Mu-like prophage major head subunit gpT</fullName>
    </recommendedName>
</protein>
<gene>
    <name evidence="1" type="ORF">Cva_01626</name>
</gene>
<sequence>MIKTTDIPNLLIKTARVVFGQSENFPDEWKEIYTRHTSDRAEENDIEMKFLGLAQEKEEGSAIASDTMGERLKHQYLHRTVGNSFSITEEALEDNQYKNQFPSQIVGLKDSLATTKEVVGANLLNNAFDPDYSFADGQPLCSPTRPIDEGTYANTFTDVQMDLSEAGLERAILLIGQMKWHNGFMARLLPKKLIIPPQLQFSTVRLLKSPYRVDSSLNDINTIHHENFIPEGYRVNHFLVSPSSWFILTNAENGMKYYKRRPVQYKSYVEENTGNVVFKATERYSFGCSNARSIFGSRGT</sequence>
<organism evidence="1 2">
    <name type="scientific">Caedimonas varicaedens</name>
    <dbReference type="NCBI Taxonomy" id="1629334"/>
    <lineage>
        <taxon>Bacteria</taxon>
        <taxon>Pseudomonadati</taxon>
        <taxon>Pseudomonadota</taxon>
        <taxon>Alphaproteobacteria</taxon>
        <taxon>Holosporales</taxon>
        <taxon>Caedimonadaceae</taxon>
        <taxon>Caedimonas</taxon>
    </lineage>
</organism>
<keyword evidence="2" id="KW-1185">Reference proteome</keyword>
<accession>A0A0K8MEM4</accession>
<dbReference type="AlphaFoldDB" id="A0A0K8MEM4"/>
<comment type="caution">
    <text evidence="1">The sequence shown here is derived from an EMBL/GenBank/DDBJ whole genome shotgun (WGS) entry which is preliminary data.</text>
</comment>
<reference evidence="1 2" key="1">
    <citation type="submission" date="2015-03" db="EMBL/GenBank/DDBJ databases">
        <title>Caedibacter varicaedens, whole genome shotgun sequence.</title>
        <authorList>
            <person name="Suzuki H."/>
            <person name="Dapper A.L."/>
            <person name="Gibson A.K."/>
            <person name="Jackson C."/>
            <person name="Lee H."/>
            <person name="Pejaver V.R."/>
            <person name="Doak T."/>
            <person name="Lynch M."/>
        </authorList>
    </citation>
    <scope>NUCLEOTIDE SEQUENCE [LARGE SCALE GENOMIC DNA]</scope>
</reference>
<dbReference type="OrthoDB" id="9806592at2"/>
<dbReference type="STRING" id="1629334.Cva_01626"/>
<evidence type="ECO:0000313" key="1">
    <source>
        <dbReference type="EMBL" id="GAO98956.1"/>
    </source>
</evidence>
<dbReference type="EMBL" id="BBVC01000106">
    <property type="protein sequence ID" value="GAO98956.1"/>
    <property type="molecule type" value="Genomic_DNA"/>
</dbReference>
<dbReference type="Proteomes" id="UP000036771">
    <property type="component" value="Unassembled WGS sequence"/>
</dbReference>
<evidence type="ECO:0000313" key="2">
    <source>
        <dbReference type="Proteomes" id="UP000036771"/>
    </source>
</evidence>